<dbReference type="EnsemblMetazoa" id="OVOC976.1">
    <property type="protein sequence ID" value="OVOC976.1"/>
    <property type="gene ID" value="WBGene00237785"/>
</dbReference>
<evidence type="ECO:0000313" key="1">
    <source>
        <dbReference type="EnsemblMetazoa" id="OVOC976.1"/>
    </source>
</evidence>
<organism evidence="1 2">
    <name type="scientific">Onchocerca volvulus</name>
    <dbReference type="NCBI Taxonomy" id="6282"/>
    <lineage>
        <taxon>Eukaryota</taxon>
        <taxon>Metazoa</taxon>
        <taxon>Ecdysozoa</taxon>
        <taxon>Nematoda</taxon>
        <taxon>Chromadorea</taxon>
        <taxon>Rhabditida</taxon>
        <taxon>Spirurina</taxon>
        <taxon>Spiruromorpha</taxon>
        <taxon>Filarioidea</taxon>
        <taxon>Onchocercidae</taxon>
        <taxon>Onchocerca</taxon>
    </lineage>
</organism>
<protein>
    <submittedName>
        <fullName evidence="1">Uncharacterized protein</fullName>
    </submittedName>
</protein>
<keyword evidence="2" id="KW-1185">Reference proteome</keyword>
<dbReference type="EMBL" id="CMVM020000023">
    <property type="status" value="NOT_ANNOTATED_CDS"/>
    <property type="molecule type" value="Genomic_DNA"/>
</dbReference>
<name>A0A8R1U121_ONCVO</name>
<accession>A0A8R1U121</accession>
<dbReference type="Proteomes" id="UP000024404">
    <property type="component" value="Unassembled WGS sequence"/>
</dbReference>
<proteinExistence type="predicted"/>
<dbReference type="AlphaFoldDB" id="A0A8R1U121"/>
<evidence type="ECO:0000313" key="2">
    <source>
        <dbReference type="Proteomes" id="UP000024404"/>
    </source>
</evidence>
<sequence length="63" mass="7452">MHGLLCGDSESLRQAKLVMKYRCYESKEGNDKQYYLVVNMRIRRYAVLYPLYCAHKSFVLDAI</sequence>
<reference evidence="2" key="1">
    <citation type="submission" date="2013-10" db="EMBL/GenBank/DDBJ databases">
        <title>Genome sequencing of Onchocerca volvulus.</title>
        <authorList>
            <person name="Cotton J."/>
            <person name="Tsai J."/>
            <person name="Stanley E."/>
            <person name="Tracey A."/>
            <person name="Holroyd N."/>
            <person name="Lustigman S."/>
            <person name="Berriman M."/>
        </authorList>
    </citation>
    <scope>NUCLEOTIDE SEQUENCE</scope>
</reference>
<reference evidence="1" key="2">
    <citation type="submission" date="2022-06" db="UniProtKB">
        <authorList>
            <consortium name="EnsemblMetazoa"/>
        </authorList>
    </citation>
    <scope>IDENTIFICATION</scope>
</reference>